<protein>
    <recommendedName>
        <fullName evidence="10">Transmembrane and coiled-coil domain-containing protein</fullName>
    </recommendedName>
</protein>
<feature type="compositionally biased region" description="Pro residues" evidence="6">
    <location>
        <begin position="84"/>
        <end position="96"/>
    </location>
</feature>
<dbReference type="EMBL" id="JBANMG010000009">
    <property type="protein sequence ID" value="KAK6949275.1"/>
    <property type="molecule type" value="Genomic_DNA"/>
</dbReference>
<dbReference type="Pfam" id="PF05277">
    <property type="entry name" value="DUF726"/>
    <property type="match status" value="1"/>
</dbReference>
<feature type="region of interest" description="Disordered" evidence="6">
    <location>
        <begin position="143"/>
        <end position="185"/>
    </location>
</feature>
<feature type="compositionally biased region" description="Low complexity" evidence="6">
    <location>
        <begin position="41"/>
        <end position="55"/>
    </location>
</feature>
<dbReference type="InterPro" id="IPR007941">
    <property type="entry name" value="DUF726"/>
</dbReference>
<dbReference type="PANTHER" id="PTHR17920:SF22">
    <property type="entry name" value="DUF726 DOMAIN PROTEIN (AFU_ORTHOLOGUE AFUA_2G12860)"/>
    <property type="match status" value="1"/>
</dbReference>
<reference evidence="8 9" key="1">
    <citation type="journal article" date="2024" name="Front Chem Biol">
        <title>Unveiling the potential of Daldinia eschscholtzii MFLUCC 19-0629 through bioactivity and bioinformatics studies for enhanced sustainable agriculture production.</title>
        <authorList>
            <person name="Brooks S."/>
            <person name="Weaver J.A."/>
            <person name="Klomchit A."/>
            <person name="Alharthi S.A."/>
            <person name="Onlamun T."/>
            <person name="Nurani R."/>
            <person name="Vong T.K."/>
            <person name="Alberti F."/>
            <person name="Greco C."/>
        </authorList>
    </citation>
    <scope>NUCLEOTIDE SEQUENCE [LARGE SCALE GENOMIC DNA]</scope>
    <source>
        <strain evidence="8">MFLUCC 19-0629</strain>
    </source>
</reference>
<evidence type="ECO:0000256" key="4">
    <source>
        <dbReference type="ARBA" id="ARBA00022989"/>
    </source>
</evidence>
<evidence type="ECO:0008006" key="10">
    <source>
        <dbReference type="Google" id="ProtNLM"/>
    </source>
</evidence>
<accession>A0AAX6M9E9</accession>
<evidence type="ECO:0000256" key="6">
    <source>
        <dbReference type="SAM" id="MobiDB-lite"/>
    </source>
</evidence>
<evidence type="ECO:0000313" key="9">
    <source>
        <dbReference type="Proteomes" id="UP001369815"/>
    </source>
</evidence>
<evidence type="ECO:0000256" key="5">
    <source>
        <dbReference type="ARBA" id="ARBA00023136"/>
    </source>
</evidence>
<feature type="transmembrane region" description="Helical" evidence="7">
    <location>
        <begin position="332"/>
        <end position="355"/>
    </location>
</feature>
<gene>
    <name evidence="8" type="ORF">Daesc_009349</name>
</gene>
<dbReference type="Gene3D" id="3.40.50.1820">
    <property type="entry name" value="alpha/beta hydrolase"/>
    <property type="match status" value="1"/>
</dbReference>
<feature type="region of interest" description="Disordered" evidence="6">
    <location>
        <begin position="41"/>
        <end position="96"/>
    </location>
</feature>
<keyword evidence="4 7" id="KW-1133">Transmembrane helix</keyword>
<organism evidence="8 9">
    <name type="scientific">Daldinia eschscholtzii</name>
    <dbReference type="NCBI Taxonomy" id="292717"/>
    <lineage>
        <taxon>Eukaryota</taxon>
        <taxon>Fungi</taxon>
        <taxon>Dikarya</taxon>
        <taxon>Ascomycota</taxon>
        <taxon>Pezizomycotina</taxon>
        <taxon>Sordariomycetes</taxon>
        <taxon>Xylariomycetidae</taxon>
        <taxon>Xylariales</taxon>
        <taxon>Hypoxylaceae</taxon>
        <taxon>Daldinia</taxon>
    </lineage>
</organism>
<dbReference type="AlphaFoldDB" id="A0AAX6M9E9"/>
<dbReference type="SUPFAM" id="SSF53474">
    <property type="entry name" value="alpha/beta-Hydrolases"/>
    <property type="match status" value="1"/>
</dbReference>
<feature type="compositionally biased region" description="Polar residues" evidence="6">
    <location>
        <begin position="162"/>
        <end position="185"/>
    </location>
</feature>
<sequence>MAPLTSEPDAIRVALNLARRKVFYHLVVEIATYMRSQLELSYSPNGSPSHPSSSGPSPPPYSEAINASVYASPTNSQNSNFAPPAQPPRPQRTPPSPALVRLRKAALLHFDSWRDETLAKLKELLAKPDDQKVVDARRKRAEQISAKTREEPSDGEDLLSFGDNSRSTQTSVTPALPPRSSSTGPTSLAAFQALYHPIPTRLTTIPIEDRKEVLSAMLILLLSIGNYSAYSRTLICYLTSALEIPPAFLDAEETEIATTMVEAAQKAEKSGGMSAEAEAQKRREEGQVSRFWKVGLASVAGAAIIGVTGGLAAPAVAGVIGGLMGSVGLGGLASFLGIFWMNGALVGTLFGAFGAKMTGGMVDQYAKEVEDFKFLPLRAEWGERWSNREEASSKSRRLRVTIGINGWLTTEEDVTKPWRALGDETEVFALRYEMKSLMALGEKLRGLVSSAAWSAVRAEILQRTVLATLRGALWPIFLLSSASNIDNPFSLARNRSEKAGKILADALINKVQGERPVTLVGYSLGARVIYSCLRVLAERKAFGLVDTVVLIGAPVPSNTEHWKMMRTVVSGKLFNVYSENDYILGFLYRATSMQLGIAGLQAIAEEIEGVENLNLSNEVTGHLRYPELTAKILARCGFPDVRGGAGAIEKDDGKIEIELRDKDWGETGNLIEVDDKPEPAKDAYETMPNEKFAPEAKNVWELKSDVSVREAKIEGKKDTKEPAAISAPATTVETTATTTNVASVSSLTEAPRGTFETSAATSSRSTNTTLIESPPPAYPGIVPNTSHNNDDYDYAYDSDEEGGGIKMVDNDSDGELTFIEPLRIDD</sequence>
<dbReference type="Proteomes" id="UP001369815">
    <property type="component" value="Unassembled WGS sequence"/>
</dbReference>
<feature type="compositionally biased region" description="Low complexity" evidence="6">
    <location>
        <begin position="757"/>
        <end position="769"/>
    </location>
</feature>
<proteinExistence type="inferred from homology"/>
<feature type="transmembrane region" description="Helical" evidence="7">
    <location>
        <begin position="291"/>
        <end position="320"/>
    </location>
</feature>
<keyword evidence="5 7" id="KW-0472">Membrane</keyword>
<keyword evidence="9" id="KW-1185">Reference proteome</keyword>
<comment type="similarity">
    <text evidence="2">Belongs to the TMCO4 family.</text>
</comment>
<evidence type="ECO:0000256" key="1">
    <source>
        <dbReference type="ARBA" id="ARBA00004141"/>
    </source>
</evidence>
<evidence type="ECO:0000256" key="7">
    <source>
        <dbReference type="SAM" id="Phobius"/>
    </source>
</evidence>
<dbReference type="InterPro" id="IPR029058">
    <property type="entry name" value="AB_hydrolase_fold"/>
</dbReference>
<comment type="subcellular location">
    <subcellularLocation>
        <location evidence="1">Membrane</location>
        <topology evidence="1">Multi-pass membrane protein</topology>
    </subcellularLocation>
</comment>
<evidence type="ECO:0000313" key="8">
    <source>
        <dbReference type="EMBL" id="KAK6949275.1"/>
    </source>
</evidence>
<feature type="compositionally biased region" description="Polar residues" evidence="6">
    <location>
        <begin position="69"/>
        <end position="81"/>
    </location>
</feature>
<feature type="compositionally biased region" description="Acidic residues" evidence="6">
    <location>
        <begin position="791"/>
        <end position="802"/>
    </location>
</feature>
<dbReference type="PANTHER" id="PTHR17920">
    <property type="entry name" value="TRANSMEMBRANE AND COILED-COIL DOMAIN-CONTAINING PROTEIN 4 TMCO4"/>
    <property type="match status" value="1"/>
</dbReference>
<comment type="caution">
    <text evidence="8">The sequence shown here is derived from an EMBL/GenBank/DDBJ whole genome shotgun (WGS) entry which is preliminary data.</text>
</comment>
<evidence type="ECO:0000256" key="3">
    <source>
        <dbReference type="ARBA" id="ARBA00022692"/>
    </source>
</evidence>
<evidence type="ECO:0000256" key="2">
    <source>
        <dbReference type="ARBA" id="ARBA00009824"/>
    </source>
</evidence>
<dbReference type="GO" id="GO:0016020">
    <property type="term" value="C:membrane"/>
    <property type="evidence" value="ECO:0007669"/>
    <property type="project" value="UniProtKB-SubCell"/>
</dbReference>
<name>A0AAX6M9E9_9PEZI</name>
<keyword evidence="3 7" id="KW-0812">Transmembrane</keyword>
<feature type="region of interest" description="Disordered" evidence="6">
    <location>
        <begin position="748"/>
        <end position="802"/>
    </location>
</feature>